<dbReference type="Pfam" id="PF18029">
    <property type="entry name" value="Glyoxalase_6"/>
    <property type="match status" value="1"/>
</dbReference>
<evidence type="ECO:0000313" key="3">
    <source>
        <dbReference type="Proteomes" id="UP001595699"/>
    </source>
</evidence>
<dbReference type="InterPro" id="IPR029068">
    <property type="entry name" value="Glyas_Bleomycin-R_OHBP_Dase"/>
</dbReference>
<dbReference type="PANTHER" id="PTHR35908:SF1">
    <property type="entry name" value="CONSERVED PROTEIN"/>
    <property type="match status" value="1"/>
</dbReference>
<proteinExistence type="predicted"/>
<evidence type="ECO:0000259" key="1">
    <source>
        <dbReference type="Pfam" id="PF18029"/>
    </source>
</evidence>
<dbReference type="PANTHER" id="PTHR35908">
    <property type="entry name" value="HYPOTHETICAL FUSION PROTEIN"/>
    <property type="match status" value="1"/>
</dbReference>
<name>A0ABV7YRK4_9ACTN</name>
<protein>
    <submittedName>
        <fullName evidence="2">VOC family protein</fullName>
    </submittedName>
</protein>
<reference evidence="3" key="1">
    <citation type="journal article" date="2019" name="Int. J. Syst. Evol. Microbiol.">
        <title>The Global Catalogue of Microorganisms (GCM) 10K type strain sequencing project: providing services to taxonomists for standard genome sequencing and annotation.</title>
        <authorList>
            <consortium name="The Broad Institute Genomics Platform"/>
            <consortium name="The Broad Institute Genome Sequencing Center for Infectious Disease"/>
            <person name="Wu L."/>
            <person name="Ma J."/>
        </authorList>
    </citation>
    <scope>NUCLEOTIDE SEQUENCE [LARGE SCALE GENOMIC DNA]</scope>
    <source>
        <strain evidence="3">CGMCC 4.7241</strain>
    </source>
</reference>
<evidence type="ECO:0000313" key="2">
    <source>
        <dbReference type="EMBL" id="MFC3766515.1"/>
    </source>
</evidence>
<dbReference type="RefSeq" id="WP_205121882.1">
    <property type="nucleotide sequence ID" value="NZ_JAFBCM010000001.1"/>
</dbReference>
<feature type="domain" description="Glyoxalase-like" evidence="1">
    <location>
        <begin position="13"/>
        <end position="128"/>
    </location>
</feature>
<dbReference type="Proteomes" id="UP001595699">
    <property type="component" value="Unassembled WGS sequence"/>
</dbReference>
<comment type="caution">
    <text evidence="2">The sequence shown here is derived from an EMBL/GenBank/DDBJ whole genome shotgun (WGS) entry which is preliminary data.</text>
</comment>
<keyword evidence="3" id="KW-1185">Reference proteome</keyword>
<accession>A0ABV7YRK4</accession>
<dbReference type="InterPro" id="IPR041581">
    <property type="entry name" value="Glyoxalase_6"/>
</dbReference>
<sequence length="128" mass="14119">MERPRFGVGAVTVTSETDRARELAEFYHRLLGWPIAAEGPKGGWAQLRPPEGEAGFTINVESDQEYVRPVWPSRAGEQAATIHLDIGVEDLDAGVKWAVEAGATLAEYQPQEHVRVMLDPHGHPFCLC</sequence>
<dbReference type="EMBL" id="JBHRZH010000055">
    <property type="protein sequence ID" value="MFC3766515.1"/>
    <property type="molecule type" value="Genomic_DNA"/>
</dbReference>
<dbReference type="Gene3D" id="3.10.180.10">
    <property type="entry name" value="2,3-Dihydroxybiphenyl 1,2-Dioxygenase, domain 1"/>
    <property type="match status" value="1"/>
</dbReference>
<organism evidence="2 3">
    <name type="scientific">Tenggerimyces flavus</name>
    <dbReference type="NCBI Taxonomy" id="1708749"/>
    <lineage>
        <taxon>Bacteria</taxon>
        <taxon>Bacillati</taxon>
        <taxon>Actinomycetota</taxon>
        <taxon>Actinomycetes</taxon>
        <taxon>Propionibacteriales</taxon>
        <taxon>Nocardioidaceae</taxon>
        <taxon>Tenggerimyces</taxon>
    </lineage>
</organism>
<gene>
    <name evidence="2" type="ORF">ACFOUW_37205</name>
</gene>
<dbReference type="SUPFAM" id="SSF54593">
    <property type="entry name" value="Glyoxalase/Bleomycin resistance protein/Dihydroxybiphenyl dioxygenase"/>
    <property type="match status" value="1"/>
</dbReference>